<evidence type="ECO:0000256" key="1">
    <source>
        <dbReference type="SAM" id="MobiDB-lite"/>
    </source>
</evidence>
<keyword evidence="3" id="KW-1185">Reference proteome</keyword>
<feature type="compositionally biased region" description="Pro residues" evidence="1">
    <location>
        <begin position="147"/>
        <end position="157"/>
    </location>
</feature>
<gene>
    <name evidence="2" type="ORF">EVAR_37660_1</name>
</gene>
<organism evidence="2 3">
    <name type="scientific">Eumeta variegata</name>
    <name type="common">Bagworm moth</name>
    <name type="synonym">Eumeta japonica</name>
    <dbReference type="NCBI Taxonomy" id="151549"/>
    <lineage>
        <taxon>Eukaryota</taxon>
        <taxon>Metazoa</taxon>
        <taxon>Ecdysozoa</taxon>
        <taxon>Arthropoda</taxon>
        <taxon>Hexapoda</taxon>
        <taxon>Insecta</taxon>
        <taxon>Pterygota</taxon>
        <taxon>Neoptera</taxon>
        <taxon>Endopterygota</taxon>
        <taxon>Lepidoptera</taxon>
        <taxon>Glossata</taxon>
        <taxon>Ditrysia</taxon>
        <taxon>Tineoidea</taxon>
        <taxon>Psychidae</taxon>
        <taxon>Oiketicinae</taxon>
        <taxon>Eumeta</taxon>
    </lineage>
</organism>
<sequence length="157" mass="17801">MKVGLMQWGCDCCAVRVEFRKDRCKNSDVREPCDLKEYAVNRVERVCDEKVGKGRSRKSYADHIRGILKVGQILNTRIRRACMKRLMEWVTSRRVLKSRTRGASGRFTGGHQIVINDDLPRPGVIATREFSAPSTPRARAPAVPSGRPCPPRPRSRP</sequence>
<name>A0A4C1YW79_EUMVA</name>
<protein>
    <submittedName>
        <fullName evidence="2">Uncharacterized protein</fullName>
    </submittedName>
</protein>
<feature type="compositionally biased region" description="Low complexity" evidence="1">
    <location>
        <begin position="131"/>
        <end position="146"/>
    </location>
</feature>
<accession>A0A4C1YW79</accession>
<dbReference type="Proteomes" id="UP000299102">
    <property type="component" value="Unassembled WGS sequence"/>
</dbReference>
<evidence type="ECO:0000313" key="3">
    <source>
        <dbReference type="Proteomes" id="UP000299102"/>
    </source>
</evidence>
<reference evidence="2 3" key="1">
    <citation type="journal article" date="2019" name="Commun. Biol.">
        <title>The bagworm genome reveals a unique fibroin gene that provides high tensile strength.</title>
        <authorList>
            <person name="Kono N."/>
            <person name="Nakamura H."/>
            <person name="Ohtoshi R."/>
            <person name="Tomita M."/>
            <person name="Numata K."/>
            <person name="Arakawa K."/>
        </authorList>
    </citation>
    <scope>NUCLEOTIDE SEQUENCE [LARGE SCALE GENOMIC DNA]</scope>
</reference>
<dbReference type="AlphaFoldDB" id="A0A4C1YW79"/>
<feature type="region of interest" description="Disordered" evidence="1">
    <location>
        <begin position="128"/>
        <end position="157"/>
    </location>
</feature>
<dbReference type="OrthoDB" id="10262769at2759"/>
<comment type="caution">
    <text evidence="2">The sequence shown here is derived from an EMBL/GenBank/DDBJ whole genome shotgun (WGS) entry which is preliminary data.</text>
</comment>
<evidence type="ECO:0000313" key="2">
    <source>
        <dbReference type="EMBL" id="GBP80556.1"/>
    </source>
</evidence>
<dbReference type="EMBL" id="BGZK01001468">
    <property type="protein sequence ID" value="GBP80556.1"/>
    <property type="molecule type" value="Genomic_DNA"/>
</dbReference>
<proteinExistence type="predicted"/>